<comment type="caution">
    <text evidence="4">The sequence shown here is derived from an EMBL/GenBank/DDBJ whole genome shotgun (WGS) entry which is preliminary data.</text>
</comment>
<evidence type="ECO:0000256" key="2">
    <source>
        <dbReference type="ARBA" id="ARBA00023150"/>
    </source>
</evidence>
<dbReference type="OrthoDB" id="9784492at2"/>
<dbReference type="AlphaFoldDB" id="A0A2K1P5A7"/>
<evidence type="ECO:0000259" key="3">
    <source>
        <dbReference type="SMART" id="SM00852"/>
    </source>
</evidence>
<keyword evidence="2" id="KW-0501">Molybdenum cofactor biosynthesis</keyword>
<feature type="domain" description="MoaB/Mog" evidence="3">
    <location>
        <begin position="5"/>
        <end position="149"/>
    </location>
</feature>
<dbReference type="Pfam" id="PF00994">
    <property type="entry name" value="MoCF_biosynth"/>
    <property type="match status" value="1"/>
</dbReference>
<dbReference type="PANTHER" id="PTHR43764">
    <property type="entry name" value="MOLYBDENUM COFACTOR BIOSYNTHESIS"/>
    <property type="match status" value="1"/>
</dbReference>
<gene>
    <name evidence="4" type="ORF">X929_00970</name>
</gene>
<dbReference type="Proteomes" id="UP000236434">
    <property type="component" value="Unassembled WGS sequence"/>
</dbReference>
<dbReference type="InterPro" id="IPR008284">
    <property type="entry name" value="MoCF_biosynth_CS"/>
</dbReference>
<dbReference type="PANTHER" id="PTHR43764:SF1">
    <property type="entry name" value="MOLYBDOPTERIN MOLYBDOTRANSFERASE"/>
    <property type="match status" value="1"/>
</dbReference>
<evidence type="ECO:0000313" key="4">
    <source>
        <dbReference type="EMBL" id="PNR97973.1"/>
    </source>
</evidence>
<dbReference type="Gene3D" id="3.40.980.10">
    <property type="entry name" value="MoaB/Mog-like domain"/>
    <property type="match status" value="1"/>
</dbReference>
<evidence type="ECO:0000256" key="1">
    <source>
        <dbReference type="ARBA" id="ARBA00005046"/>
    </source>
</evidence>
<dbReference type="InterPro" id="IPR051920">
    <property type="entry name" value="MPT_Adenylyltrnsfr/MoaC-Rel"/>
</dbReference>
<dbReference type="NCBIfam" id="TIGR00177">
    <property type="entry name" value="molyb_syn"/>
    <property type="match status" value="1"/>
</dbReference>
<evidence type="ECO:0000313" key="5">
    <source>
        <dbReference type="Proteomes" id="UP000236434"/>
    </source>
</evidence>
<dbReference type="InterPro" id="IPR036425">
    <property type="entry name" value="MoaB/Mog-like_dom_sf"/>
</dbReference>
<organism evidence="4 5">
    <name type="scientific">Petrotoga olearia DSM 13574</name>
    <dbReference type="NCBI Taxonomy" id="1122955"/>
    <lineage>
        <taxon>Bacteria</taxon>
        <taxon>Thermotogati</taxon>
        <taxon>Thermotogota</taxon>
        <taxon>Thermotogae</taxon>
        <taxon>Petrotogales</taxon>
        <taxon>Petrotogaceae</taxon>
        <taxon>Petrotoga</taxon>
    </lineage>
</organism>
<dbReference type="GO" id="GO:0006777">
    <property type="term" value="P:Mo-molybdopterin cofactor biosynthetic process"/>
    <property type="evidence" value="ECO:0007669"/>
    <property type="project" value="UniProtKB-KW"/>
</dbReference>
<dbReference type="CDD" id="cd00886">
    <property type="entry name" value="MogA_MoaB"/>
    <property type="match status" value="1"/>
</dbReference>
<dbReference type="PROSITE" id="PS01078">
    <property type="entry name" value="MOCF_BIOSYNTHESIS_1"/>
    <property type="match status" value="1"/>
</dbReference>
<dbReference type="UniPathway" id="UPA00344"/>
<dbReference type="SUPFAM" id="SSF53218">
    <property type="entry name" value="Molybdenum cofactor biosynthesis proteins"/>
    <property type="match status" value="1"/>
</dbReference>
<name>A0A2K1P5A7_9BACT</name>
<protein>
    <submittedName>
        <fullName evidence="4">Molybdenum cofactor biosynthesis protein MoaB</fullName>
    </submittedName>
</protein>
<dbReference type="EMBL" id="AZRL01000003">
    <property type="protein sequence ID" value="PNR97973.1"/>
    <property type="molecule type" value="Genomic_DNA"/>
</dbReference>
<dbReference type="InterPro" id="IPR001453">
    <property type="entry name" value="MoaB/Mog_dom"/>
</dbReference>
<comment type="pathway">
    <text evidence="1">Cofactor biosynthesis; molybdopterin biosynthesis.</text>
</comment>
<dbReference type="RefSeq" id="WP_103066198.1">
    <property type="nucleotide sequence ID" value="NZ_AZRL01000003.1"/>
</dbReference>
<sequence>MIKVAIITISDKGSKGLRQDKSGELLIKMVEEEGWIKTLYLIIPDEKVEIEQKLKEIADNNIADLILTTGGTGFAPRDVTPEATKNIIEKEVPGIPEKIRYATGKNTPMAYLSRGVCGIRKFTLIINFPGSTKAVKECFEAVKDLIPHGINILKSEITEH</sequence>
<dbReference type="SMART" id="SM00852">
    <property type="entry name" value="MoCF_biosynth"/>
    <property type="match status" value="1"/>
</dbReference>
<proteinExistence type="predicted"/>
<accession>A0A2K1P5A7</accession>
<reference evidence="4 5" key="1">
    <citation type="submission" date="2013-12" db="EMBL/GenBank/DDBJ databases">
        <title>Comparative genomics of Petrotoga isolates.</title>
        <authorList>
            <person name="Nesbo C.L."/>
            <person name="Charchuk R."/>
            <person name="Chow K."/>
        </authorList>
    </citation>
    <scope>NUCLEOTIDE SEQUENCE [LARGE SCALE GENOMIC DNA]</scope>
    <source>
        <strain evidence="4 5">DSM 13574</strain>
    </source>
</reference>